<protein>
    <submittedName>
        <fullName evidence="3">Sulfur carrier protein ThiS adenylyltransferase/adenylyltransferase/sulfurtransferase</fullName>
    </submittedName>
</protein>
<feature type="domain" description="THIF-type NAD/FAD binding fold" evidence="2">
    <location>
        <begin position="14"/>
        <end position="249"/>
    </location>
</feature>
<dbReference type="CDD" id="cd00757">
    <property type="entry name" value="ThiF_MoeB_HesA_family"/>
    <property type="match status" value="1"/>
</dbReference>
<dbReference type="AlphaFoldDB" id="A0A4R1J7W9"/>
<comment type="similarity">
    <text evidence="1">Belongs to the HesA/MoeB/ThiF family.</text>
</comment>
<sequence>MGDSQLTDAQLKRYSRHLLLAQVGEAGQLKLANASVLIVGMGGLGAPAGLYLAGAGVGKLVLADDDIVSESNLQRQIVYSEKQLGQSKVNAARDRLQALNHDIHIRPVQRRLSEQILQMEVMQADVVLDCSDNIQTRYALSDTCQKLKVPLVSGAAVAFDGQLMVFDFRQPDSPCYRCLFPQASDAVLNCSTAGVLGPLVGVIGSLQALECIKMICQIESAAVGRFSSFDGLSGEWFHLQMQKRPNCQCSQ</sequence>
<evidence type="ECO:0000313" key="3">
    <source>
        <dbReference type="EMBL" id="TCK46643.1"/>
    </source>
</evidence>
<evidence type="ECO:0000256" key="1">
    <source>
        <dbReference type="ARBA" id="ARBA00009919"/>
    </source>
</evidence>
<reference evidence="3 4" key="1">
    <citation type="submission" date="2019-03" db="EMBL/GenBank/DDBJ databases">
        <title>Genomic Encyclopedia of Type Strains, Phase IV (KMG-IV): sequencing the most valuable type-strain genomes for metagenomic binning, comparative biology and taxonomic classification.</title>
        <authorList>
            <person name="Goeker M."/>
        </authorList>
    </citation>
    <scope>NUCLEOTIDE SEQUENCE [LARGE SCALE GENOMIC DNA]</scope>
    <source>
        <strain evidence="3 4">DSM 18577</strain>
    </source>
</reference>
<dbReference type="EMBL" id="SMGD01000017">
    <property type="protein sequence ID" value="TCK46643.1"/>
    <property type="molecule type" value="Genomic_DNA"/>
</dbReference>
<organism evidence="3 4">
    <name type="scientific">Celerinatantimonas diazotrophica</name>
    <dbReference type="NCBI Taxonomy" id="412034"/>
    <lineage>
        <taxon>Bacteria</taxon>
        <taxon>Pseudomonadati</taxon>
        <taxon>Pseudomonadota</taxon>
        <taxon>Gammaproteobacteria</taxon>
        <taxon>Celerinatantimonadaceae</taxon>
        <taxon>Celerinatantimonas</taxon>
    </lineage>
</organism>
<name>A0A4R1J7W9_9GAMM</name>
<gene>
    <name evidence="3" type="ORF">EV690_3228</name>
</gene>
<dbReference type="PANTHER" id="PTHR10953:SF240">
    <property type="entry name" value="SULFUR CARRIER PROTEIN THIS ADENYLYLTRANSFERASE"/>
    <property type="match status" value="1"/>
</dbReference>
<keyword evidence="3" id="KW-0548">Nucleotidyltransferase</keyword>
<dbReference type="Proteomes" id="UP000295565">
    <property type="component" value="Unassembled WGS sequence"/>
</dbReference>
<dbReference type="GO" id="GO:0008146">
    <property type="term" value="F:sulfotransferase activity"/>
    <property type="evidence" value="ECO:0007669"/>
    <property type="project" value="TreeGrafter"/>
</dbReference>
<dbReference type="GO" id="GO:0008641">
    <property type="term" value="F:ubiquitin-like modifier activating enzyme activity"/>
    <property type="evidence" value="ECO:0007669"/>
    <property type="project" value="InterPro"/>
</dbReference>
<dbReference type="PANTHER" id="PTHR10953">
    <property type="entry name" value="UBIQUITIN-ACTIVATING ENZYME E1"/>
    <property type="match status" value="1"/>
</dbReference>
<dbReference type="GO" id="GO:0005829">
    <property type="term" value="C:cytosol"/>
    <property type="evidence" value="ECO:0007669"/>
    <property type="project" value="TreeGrafter"/>
</dbReference>
<dbReference type="InterPro" id="IPR035985">
    <property type="entry name" value="Ubiquitin-activating_enz"/>
</dbReference>
<dbReference type="GO" id="GO:0004792">
    <property type="term" value="F:thiosulfate-cyanide sulfurtransferase activity"/>
    <property type="evidence" value="ECO:0007669"/>
    <property type="project" value="TreeGrafter"/>
</dbReference>
<dbReference type="InterPro" id="IPR000594">
    <property type="entry name" value="ThiF_NAD_FAD-bd"/>
</dbReference>
<keyword evidence="4" id="KW-1185">Reference proteome</keyword>
<evidence type="ECO:0000313" key="4">
    <source>
        <dbReference type="Proteomes" id="UP000295565"/>
    </source>
</evidence>
<dbReference type="Gene3D" id="3.40.50.720">
    <property type="entry name" value="NAD(P)-binding Rossmann-like Domain"/>
    <property type="match status" value="1"/>
</dbReference>
<dbReference type="NCBIfam" id="NF004281">
    <property type="entry name" value="PRK05690.1"/>
    <property type="match status" value="1"/>
</dbReference>
<dbReference type="FunFam" id="3.40.50.720:FF:000080">
    <property type="entry name" value="Thiazole biosynthesis adenylyltransferase ThiF"/>
    <property type="match status" value="1"/>
</dbReference>
<comment type="caution">
    <text evidence="3">The sequence shown here is derived from an EMBL/GenBank/DDBJ whole genome shotgun (WGS) entry which is preliminary data.</text>
</comment>
<keyword evidence="3" id="KW-0808">Transferase</keyword>
<dbReference type="Pfam" id="PF00899">
    <property type="entry name" value="ThiF"/>
    <property type="match status" value="1"/>
</dbReference>
<dbReference type="OrthoDB" id="9804286at2"/>
<accession>A0A4R1J7W9</accession>
<evidence type="ECO:0000259" key="2">
    <source>
        <dbReference type="Pfam" id="PF00899"/>
    </source>
</evidence>
<dbReference type="SUPFAM" id="SSF69572">
    <property type="entry name" value="Activating enzymes of the ubiquitin-like proteins"/>
    <property type="match status" value="1"/>
</dbReference>
<dbReference type="RefSeq" id="WP_131913978.1">
    <property type="nucleotide sequence ID" value="NZ_OU594967.1"/>
</dbReference>
<proteinExistence type="inferred from homology"/>
<dbReference type="GO" id="GO:0016779">
    <property type="term" value="F:nucleotidyltransferase activity"/>
    <property type="evidence" value="ECO:0007669"/>
    <property type="project" value="UniProtKB-KW"/>
</dbReference>
<dbReference type="InterPro" id="IPR045886">
    <property type="entry name" value="ThiF/MoeB/HesA"/>
</dbReference>